<dbReference type="InterPro" id="IPR009875">
    <property type="entry name" value="PilZ_domain"/>
</dbReference>
<reference evidence="3 4" key="1">
    <citation type="journal article" date="2014" name="Genome Announc.">
        <title>Draft Genome Sequence of Fervidicella metallireducens Strain AeBT, an Iron-Reducing Thermoanaerobe from the Great Artesian Basin.</title>
        <authorList>
            <person name="Patel B.K."/>
        </authorList>
    </citation>
    <scope>NUCLEOTIDE SEQUENCE [LARGE SCALE GENOMIC DNA]</scope>
    <source>
        <strain evidence="3 4">AeB</strain>
    </source>
</reference>
<dbReference type="Gene3D" id="2.40.10.220">
    <property type="entry name" value="predicted glycosyltransferase like domains"/>
    <property type="match status" value="1"/>
</dbReference>
<gene>
    <name evidence="3" type="ORF">Q428_06120</name>
</gene>
<name>A0A017RVM5_9CLOT</name>
<feature type="domain" description="PilZ" evidence="1">
    <location>
        <begin position="95"/>
        <end position="211"/>
    </location>
</feature>
<evidence type="ECO:0000313" key="3">
    <source>
        <dbReference type="EMBL" id="EYE88833.1"/>
    </source>
</evidence>
<accession>A0A017RVM5</accession>
<keyword evidence="4" id="KW-1185">Reference proteome</keyword>
<evidence type="ECO:0000259" key="2">
    <source>
        <dbReference type="Pfam" id="PF12945"/>
    </source>
</evidence>
<dbReference type="OrthoDB" id="3493at2"/>
<dbReference type="InterPro" id="IPR009926">
    <property type="entry name" value="T3SS_YcgR_PilZN"/>
</dbReference>
<organism evidence="3 4">
    <name type="scientific">Fervidicella metallireducens AeB</name>
    <dbReference type="NCBI Taxonomy" id="1403537"/>
    <lineage>
        <taxon>Bacteria</taxon>
        <taxon>Bacillati</taxon>
        <taxon>Bacillota</taxon>
        <taxon>Clostridia</taxon>
        <taxon>Eubacteriales</taxon>
        <taxon>Clostridiaceae</taxon>
        <taxon>Fervidicella</taxon>
    </lineage>
</organism>
<evidence type="ECO:0008006" key="5">
    <source>
        <dbReference type="Google" id="ProtNLM"/>
    </source>
</evidence>
<evidence type="ECO:0000259" key="1">
    <source>
        <dbReference type="Pfam" id="PF07238"/>
    </source>
</evidence>
<dbReference type="AlphaFoldDB" id="A0A017RVM5"/>
<feature type="domain" description="Type III secretion system flagellar brake protein YcgR PilZN" evidence="2">
    <location>
        <begin position="8"/>
        <end position="88"/>
    </location>
</feature>
<sequence>MAAIKFRINDKIEIIDKNITYKSNVHDVHEKTVLIDMPISGNNYYMMHQGSELIFYYCAEDKNVYKCKSVVLGKKMDNNLQFVLITYPEVLEKIQRREYFRLPVAMEIKYYFLPENRVYNHIKDVPIGYFDRMQRAVTIDISGGGIKFVTREAVMKNTNVIIKINLFEEIILLCTVVRVEKDDETNQYKIGLRFDSIDERIREKIIRFIFQKLREQNRLLR</sequence>
<dbReference type="Proteomes" id="UP000019681">
    <property type="component" value="Unassembled WGS sequence"/>
</dbReference>
<dbReference type="GO" id="GO:0035438">
    <property type="term" value="F:cyclic-di-GMP binding"/>
    <property type="evidence" value="ECO:0007669"/>
    <property type="project" value="InterPro"/>
</dbReference>
<comment type="caution">
    <text evidence="3">The sequence shown here is derived from an EMBL/GenBank/DDBJ whole genome shotgun (WGS) entry which is preliminary data.</text>
</comment>
<proteinExistence type="predicted"/>
<evidence type="ECO:0000313" key="4">
    <source>
        <dbReference type="Proteomes" id="UP000019681"/>
    </source>
</evidence>
<dbReference type="Pfam" id="PF07238">
    <property type="entry name" value="PilZ"/>
    <property type="match status" value="1"/>
</dbReference>
<dbReference type="EMBL" id="AZQP01000013">
    <property type="protein sequence ID" value="EYE88833.1"/>
    <property type="molecule type" value="Genomic_DNA"/>
</dbReference>
<dbReference type="SUPFAM" id="SSF141371">
    <property type="entry name" value="PilZ domain-like"/>
    <property type="match status" value="1"/>
</dbReference>
<dbReference type="STRING" id="1403537.Q428_06120"/>
<protein>
    <recommendedName>
        <fullName evidence="5">Pilus assembly protein PilZ</fullName>
    </recommendedName>
</protein>
<dbReference type="RefSeq" id="WP_035379085.1">
    <property type="nucleotide sequence ID" value="NZ_AZQP01000013.1"/>
</dbReference>
<dbReference type="Pfam" id="PF12945">
    <property type="entry name" value="PilZNR"/>
    <property type="match status" value="1"/>
</dbReference>